<dbReference type="GO" id="GO:0015074">
    <property type="term" value="P:DNA integration"/>
    <property type="evidence" value="ECO:0007669"/>
    <property type="project" value="InterPro"/>
</dbReference>
<dbReference type="Gene3D" id="3.30.420.10">
    <property type="entry name" value="Ribonuclease H-like superfamily/Ribonuclease H"/>
    <property type="match status" value="1"/>
</dbReference>
<dbReference type="InterPro" id="IPR025948">
    <property type="entry name" value="HTH-like_dom"/>
</dbReference>
<evidence type="ECO:0000313" key="3">
    <source>
        <dbReference type="EMBL" id="MBF1674331.1"/>
    </source>
</evidence>
<evidence type="ECO:0000259" key="2">
    <source>
        <dbReference type="PROSITE" id="PS50994"/>
    </source>
</evidence>
<dbReference type="Pfam" id="PF13276">
    <property type="entry name" value="HTH_21"/>
    <property type="match status" value="1"/>
</dbReference>
<dbReference type="Pfam" id="PF13683">
    <property type="entry name" value="rve_3"/>
    <property type="match status" value="1"/>
</dbReference>
<dbReference type="InterPro" id="IPR012337">
    <property type="entry name" value="RNaseH-like_sf"/>
</dbReference>
<evidence type="ECO:0000256" key="1">
    <source>
        <dbReference type="ARBA" id="ARBA00002286"/>
    </source>
</evidence>
<dbReference type="PANTHER" id="PTHR47515:SF1">
    <property type="entry name" value="BLR2054 PROTEIN"/>
    <property type="match status" value="1"/>
</dbReference>
<dbReference type="EMBL" id="JABZXS010000266">
    <property type="protein sequence ID" value="MBF1674331.1"/>
    <property type="molecule type" value="Genomic_DNA"/>
</dbReference>
<protein>
    <submittedName>
        <fullName evidence="3">IS3 family transposase</fullName>
    </submittedName>
</protein>
<dbReference type="GO" id="GO:0003676">
    <property type="term" value="F:nucleic acid binding"/>
    <property type="evidence" value="ECO:0007669"/>
    <property type="project" value="InterPro"/>
</dbReference>
<dbReference type="Proteomes" id="UP000785653">
    <property type="component" value="Unassembled WGS sequence"/>
</dbReference>
<comment type="function">
    <text evidence="1">Involved in the transposition of the insertion sequence.</text>
</comment>
<sequence length="273" mass="31348">MNHLVGQGFSQRLACRVAGLSRSAYCRTRAAGGAKTLRDHGPVRQWMNDFAATHRRWGYKRAWARAKSEGIVVGRDTFRRLWRTEGLRVRPRKAHKPRTAPRLQPLVTASAPGQVWAIDFQFDSDWKGRVFKVCNVIDEFTRQHLAFRVERRMGAVDVIEMLDLAVLAHGAPQVLRADNGPEFIAAAVGRWASEHDTLQAFIPPGQPWHNGFVESLHNRMRDELLEDNMFEDLNHARALIGAWSRRYNEEHPHSALGWLSPNQYARQWAQHHQ</sequence>
<dbReference type="PANTHER" id="PTHR47515">
    <property type="entry name" value="LOW CALCIUM RESPONSE LOCUS PROTEIN T"/>
    <property type="match status" value="1"/>
</dbReference>
<dbReference type="InterPro" id="IPR048020">
    <property type="entry name" value="Transpos_IS3"/>
</dbReference>
<dbReference type="InterPro" id="IPR036397">
    <property type="entry name" value="RNaseH_sf"/>
</dbReference>
<evidence type="ECO:0000313" key="4">
    <source>
        <dbReference type="Proteomes" id="UP000785653"/>
    </source>
</evidence>
<dbReference type="PROSITE" id="PS50994">
    <property type="entry name" value="INTEGRASE"/>
    <property type="match status" value="1"/>
</dbReference>
<dbReference type="AlphaFoldDB" id="A0A930Q1Y1"/>
<proteinExistence type="predicted"/>
<accession>A0A930Q1Y1</accession>
<feature type="domain" description="Integrase catalytic" evidence="2">
    <location>
        <begin position="108"/>
        <end position="269"/>
    </location>
</feature>
<dbReference type="InterPro" id="IPR001584">
    <property type="entry name" value="Integrase_cat-core"/>
</dbReference>
<dbReference type="SUPFAM" id="SSF53098">
    <property type="entry name" value="Ribonuclease H-like"/>
    <property type="match status" value="1"/>
</dbReference>
<dbReference type="NCBIfam" id="NF033516">
    <property type="entry name" value="transpos_IS3"/>
    <property type="match status" value="1"/>
</dbReference>
<organism evidence="3 4">
    <name type="scientific">Rothia mucilaginosa</name>
    <dbReference type="NCBI Taxonomy" id="43675"/>
    <lineage>
        <taxon>Bacteria</taxon>
        <taxon>Bacillati</taxon>
        <taxon>Actinomycetota</taxon>
        <taxon>Actinomycetes</taxon>
        <taxon>Micrococcales</taxon>
        <taxon>Micrococcaceae</taxon>
        <taxon>Rothia</taxon>
    </lineage>
</organism>
<reference evidence="3" key="1">
    <citation type="submission" date="2020-04" db="EMBL/GenBank/DDBJ databases">
        <title>Deep metagenomics examines the oral microbiome during advanced dental caries in children, revealing novel taxa and co-occurrences with host molecules.</title>
        <authorList>
            <person name="Baker J.L."/>
            <person name="Morton J.T."/>
            <person name="Dinis M."/>
            <person name="Alvarez R."/>
            <person name="Tran N.C."/>
            <person name="Knight R."/>
            <person name="Edlund A."/>
        </authorList>
    </citation>
    <scope>NUCLEOTIDE SEQUENCE</scope>
    <source>
        <strain evidence="3">JCVI_47_bin.3</strain>
    </source>
</reference>
<gene>
    <name evidence="3" type="ORF">HXO65_09060</name>
</gene>
<comment type="caution">
    <text evidence="3">The sequence shown here is derived from an EMBL/GenBank/DDBJ whole genome shotgun (WGS) entry which is preliminary data.</text>
</comment>
<name>A0A930Q1Y1_9MICC</name>